<evidence type="ECO:0000313" key="1">
    <source>
        <dbReference type="EMBL" id="GJT18374.1"/>
    </source>
</evidence>
<dbReference type="EMBL" id="BQNB010013632">
    <property type="protein sequence ID" value="GJT18374.1"/>
    <property type="molecule type" value="Genomic_DNA"/>
</dbReference>
<dbReference type="Proteomes" id="UP001151760">
    <property type="component" value="Unassembled WGS sequence"/>
</dbReference>
<protein>
    <submittedName>
        <fullName evidence="1">Uncharacterized protein</fullName>
    </submittedName>
</protein>
<name>A0ABQ5BZE2_9ASTR</name>
<reference evidence="1" key="1">
    <citation type="journal article" date="2022" name="Int. J. Mol. Sci.">
        <title>Draft Genome of Tanacetum Coccineum: Genomic Comparison of Closely Related Tanacetum-Family Plants.</title>
        <authorList>
            <person name="Yamashiro T."/>
            <person name="Shiraishi A."/>
            <person name="Nakayama K."/>
            <person name="Satake H."/>
        </authorList>
    </citation>
    <scope>NUCLEOTIDE SEQUENCE</scope>
</reference>
<sequence>MVLCFLRSADIDEEHDSSSSRTGVHVGDLLALAWSQLGFRAEVGEVRGQNQMNGSTGVSFLEEVGIYSGDTGEIVWDMEEKTSSTKSFVGWSGKTRSA</sequence>
<proteinExistence type="predicted"/>
<comment type="caution">
    <text evidence="1">The sequence shown here is derived from an EMBL/GenBank/DDBJ whole genome shotgun (WGS) entry which is preliminary data.</text>
</comment>
<evidence type="ECO:0000313" key="2">
    <source>
        <dbReference type="Proteomes" id="UP001151760"/>
    </source>
</evidence>
<keyword evidence="2" id="KW-1185">Reference proteome</keyword>
<reference evidence="1" key="2">
    <citation type="submission" date="2022-01" db="EMBL/GenBank/DDBJ databases">
        <authorList>
            <person name="Yamashiro T."/>
            <person name="Shiraishi A."/>
            <person name="Satake H."/>
            <person name="Nakayama K."/>
        </authorList>
    </citation>
    <scope>NUCLEOTIDE SEQUENCE</scope>
</reference>
<gene>
    <name evidence="1" type="ORF">Tco_0877080</name>
</gene>
<accession>A0ABQ5BZE2</accession>
<organism evidence="1 2">
    <name type="scientific">Tanacetum coccineum</name>
    <dbReference type="NCBI Taxonomy" id="301880"/>
    <lineage>
        <taxon>Eukaryota</taxon>
        <taxon>Viridiplantae</taxon>
        <taxon>Streptophyta</taxon>
        <taxon>Embryophyta</taxon>
        <taxon>Tracheophyta</taxon>
        <taxon>Spermatophyta</taxon>
        <taxon>Magnoliopsida</taxon>
        <taxon>eudicotyledons</taxon>
        <taxon>Gunneridae</taxon>
        <taxon>Pentapetalae</taxon>
        <taxon>asterids</taxon>
        <taxon>campanulids</taxon>
        <taxon>Asterales</taxon>
        <taxon>Asteraceae</taxon>
        <taxon>Asteroideae</taxon>
        <taxon>Anthemideae</taxon>
        <taxon>Anthemidinae</taxon>
        <taxon>Tanacetum</taxon>
    </lineage>
</organism>